<dbReference type="InterPro" id="IPR003607">
    <property type="entry name" value="HD/PDEase_dom"/>
</dbReference>
<keyword evidence="1" id="KW-0597">Phosphoprotein</keyword>
<dbReference type="Gene3D" id="1.10.3210.10">
    <property type="entry name" value="Hypothetical protein af1432"/>
    <property type="match status" value="1"/>
</dbReference>
<dbReference type="Pfam" id="PF13487">
    <property type="entry name" value="HD_5"/>
    <property type="match status" value="1"/>
</dbReference>
<dbReference type="PANTHER" id="PTHR45228:SF5">
    <property type="entry name" value="CYCLIC DI-GMP PHOSPHODIESTERASE VC_1348-RELATED"/>
    <property type="match status" value="1"/>
</dbReference>
<evidence type="ECO:0000313" key="4">
    <source>
        <dbReference type="EMBL" id="SHK50383.1"/>
    </source>
</evidence>
<dbReference type="InterPro" id="IPR001789">
    <property type="entry name" value="Sig_transdc_resp-reg_receiver"/>
</dbReference>
<dbReference type="SUPFAM" id="SSF109604">
    <property type="entry name" value="HD-domain/PDEase-like"/>
    <property type="match status" value="1"/>
</dbReference>
<dbReference type="InterPro" id="IPR052020">
    <property type="entry name" value="Cyclic_di-GMP/3'3'-cGAMP_PDE"/>
</dbReference>
<keyword evidence="5" id="KW-1185">Reference proteome</keyword>
<gene>
    <name evidence="4" type="ORF">SAMN05720469_10824</name>
</gene>
<name>A0A1M6T070_9BACT</name>
<dbReference type="CDD" id="cd19920">
    <property type="entry name" value="REC_PA4781-like"/>
    <property type="match status" value="1"/>
</dbReference>
<feature type="domain" description="Response regulatory" evidence="2">
    <location>
        <begin position="8"/>
        <end position="124"/>
    </location>
</feature>
<dbReference type="SMART" id="SM00448">
    <property type="entry name" value="REC"/>
    <property type="match status" value="1"/>
</dbReference>
<feature type="domain" description="HD-GYP" evidence="3">
    <location>
        <begin position="151"/>
        <end position="362"/>
    </location>
</feature>
<proteinExistence type="predicted"/>
<dbReference type="CDD" id="cd00077">
    <property type="entry name" value="HDc"/>
    <property type="match status" value="1"/>
</dbReference>
<dbReference type="GO" id="GO:0000160">
    <property type="term" value="P:phosphorelay signal transduction system"/>
    <property type="evidence" value="ECO:0007669"/>
    <property type="project" value="InterPro"/>
</dbReference>
<organism evidence="4 5">
    <name type="scientific">Fibrobacter intestinalis</name>
    <dbReference type="NCBI Taxonomy" id="28122"/>
    <lineage>
        <taxon>Bacteria</taxon>
        <taxon>Pseudomonadati</taxon>
        <taxon>Fibrobacterota</taxon>
        <taxon>Fibrobacteria</taxon>
        <taxon>Fibrobacterales</taxon>
        <taxon>Fibrobacteraceae</taxon>
        <taxon>Fibrobacter</taxon>
    </lineage>
</organism>
<dbReference type="EMBL" id="FRAW01000008">
    <property type="protein sequence ID" value="SHK50383.1"/>
    <property type="molecule type" value="Genomic_DNA"/>
</dbReference>
<evidence type="ECO:0000259" key="3">
    <source>
        <dbReference type="PROSITE" id="PS51832"/>
    </source>
</evidence>
<dbReference type="Gene3D" id="3.40.50.2300">
    <property type="match status" value="1"/>
</dbReference>
<dbReference type="SMART" id="SM00471">
    <property type="entry name" value="HDc"/>
    <property type="match status" value="1"/>
</dbReference>
<dbReference type="PROSITE" id="PS50110">
    <property type="entry name" value="RESPONSE_REGULATORY"/>
    <property type="match status" value="1"/>
</dbReference>
<feature type="modified residue" description="4-aspartylphosphate" evidence="1">
    <location>
        <position position="57"/>
    </location>
</feature>
<evidence type="ECO:0000256" key="1">
    <source>
        <dbReference type="PROSITE-ProRule" id="PRU00169"/>
    </source>
</evidence>
<dbReference type="Proteomes" id="UP000184275">
    <property type="component" value="Unassembled WGS sequence"/>
</dbReference>
<accession>A0A1M6T070</accession>
<evidence type="ECO:0000259" key="2">
    <source>
        <dbReference type="PROSITE" id="PS50110"/>
    </source>
</evidence>
<dbReference type="Pfam" id="PF00072">
    <property type="entry name" value="Response_reg"/>
    <property type="match status" value="1"/>
</dbReference>
<dbReference type="AlphaFoldDB" id="A0A1M6T070"/>
<dbReference type="PROSITE" id="PS51832">
    <property type="entry name" value="HD_GYP"/>
    <property type="match status" value="1"/>
</dbReference>
<sequence>MEDKSRPQILVVDDTKPNIEVLVGALEQENYDVHVALSGKRALELAERCLPDLILLDVMMPEMDGYETFRRLREIPSCKNIPVIFLTAQTESDSEMKGLSLGADDYVTKPFNQGLLRLRIRNHLERKFFRDRLLDLVDERTVQLSQKTKDLQKTLQVMLTSLGTLAEFRDNETGTHLRRTQMIVKKLAQVMSQYDAFKKELPDEETIEEYAIAAPLHDIGKVGIPDDILRKTGALSLEERMMMKKHTILGYQVLLSATQELNNNPMVIIAANIAKFHHEKWDGSGYPLGLSGNAIPLCARMMAVADVYDALVSKRVYKNALSHEESVRIIREGSGTHFDPEVVRAFESFADDLPELYKGFAD</sequence>
<dbReference type="InterPro" id="IPR037522">
    <property type="entry name" value="HD_GYP_dom"/>
</dbReference>
<dbReference type="InterPro" id="IPR011006">
    <property type="entry name" value="CheY-like_superfamily"/>
</dbReference>
<dbReference type="RefSeq" id="WP_073303337.1">
    <property type="nucleotide sequence ID" value="NZ_FRAW01000008.1"/>
</dbReference>
<reference evidence="5" key="1">
    <citation type="submission" date="2016-11" db="EMBL/GenBank/DDBJ databases">
        <authorList>
            <person name="Varghese N."/>
            <person name="Submissions S."/>
        </authorList>
    </citation>
    <scope>NUCLEOTIDE SEQUENCE [LARGE SCALE GENOMIC DNA]</scope>
    <source>
        <strain evidence="5">UWOS</strain>
    </source>
</reference>
<evidence type="ECO:0000313" key="5">
    <source>
        <dbReference type="Proteomes" id="UP000184275"/>
    </source>
</evidence>
<dbReference type="SUPFAM" id="SSF52172">
    <property type="entry name" value="CheY-like"/>
    <property type="match status" value="1"/>
</dbReference>
<protein>
    <submittedName>
        <fullName evidence="4">Putative two-component system response regulator</fullName>
    </submittedName>
</protein>
<dbReference type="PANTHER" id="PTHR45228">
    <property type="entry name" value="CYCLIC DI-GMP PHOSPHODIESTERASE TM_0186-RELATED"/>
    <property type="match status" value="1"/>
</dbReference>